<proteinExistence type="predicted"/>
<organism evidence="3">
    <name type="scientific">Candidatus Kentrum sp. FM</name>
    <dbReference type="NCBI Taxonomy" id="2126340"/>
    <lineage>
        <taxon>Bacteria</taxon>
        <taxon>Pseudomonadati</taxon>
        <taxon>Pseudomonadota</taxon>
        <taxon>Gammaproteobacteria</taxon>
        <taxon>Candidatus Kentrum</taxon>
    </lineage>
</organism>
<name>A0A450VL98_9GAMM</name>
<dbReference type="InterPro" id="IPR001969">
    <property type="entry name" value="Aspartic_peptidase_AS"/>
</dbReference>
<sequence length="98" mass="10468">MGLISVTTKISSLQEGKSAYEAPFLVDTGATDSVAPGNELTRIGLSKQGKMAYELADGTVKEYSFGIGKIAFMGGKCKSQIVSHNEAKTSEKAEFTWK</sequence>
<dbReference type="AlphaFoldDB" id="A0A450VL98"/>
<reference evidence="3" key="1">
    <citation type="submission" date="2019-02" db="EMBL/GenBank/DDBJ databases">
        <authorList>
            <person name="Gruber-Vodicka R. H."/>
            <person name="Seah K. B. B."/>
        </authorList>
    </citation>
    <scope>NUCLEOTIDE SEQUENCE</scope>
    <source>
        <strain evidence="1">BECK_BZ163</strain>
        <strain evidence="3">BECK_BZ164</strain>
        <strain evidence="2">BECK_BZ165</strain>
    </source>
</reference>
<evidence type="ECO:0000313" key="2">
    <source>
        <dbReference type="EMBL" id="VFJ43543.1"/>
    </source>
</evidence>
<protein>
    <recommendedName>
        <fullName evidence="4">Clan AA aspartic protease, AF_0612 family</fullName>
    </recommendedName>
</protein>
<evidence type="ECO:0008006" key="4">
    <source>
        <dbReference type="Google" id="ProtNLM"/>
    </source>
</evidence>
<dbReference type="InterPro" id="IPR021109">
    <property type="entry name" value="Peptidase_aspartic_dom_sf"/>
</dbReference>
<dbReference type="EMBL" id="CAADFA010000002">
    <property type="protein sequence ID" value="VFJ43543.1"/>
    <property type="molecule type" value="Genomic_DNA"/>
</dbReference>
<gene>
    <name evidence="1" type="ORF">BECKFM1743A_GA0114220_1000221</name>
    <name evidence="3" type="ORF">BECKFM1743B_GA0114221_1000221</name>
    <name evidence="2" type="ORF">BECKFM1743C_GA0114222_1000221</name>
</gene>
<evidence type="ECO:0000313" key="3">
    <source>
        <dbReference type="EMBL" id="VFK05584.1"/>
    </source>
</evidence>
<dbReference type="GO" id="GO:0006508">
    <property type="term" value="P:proteolysis"/>
    <property type="evidence" value="ECO:0007669"/>
    <property type="project" value="InterPro"/>
</dbReference>
<dbReference type="Gene3D" id="2.40.70.10">
    <property type="entry name" value="Acid Proteases"/>
    <property type="match status" value="1"/>
</dbReference>
<dbReference type="Pfam" id="PF13650">
    <property type="entry name" value="Asp_protease_2"/>
    <property type="match status" value="1"/>
</dbReference>
<evidence type="ECO:0000313" key="1">
    <source>
        <dbReference type="EMBL" id="VFJ42905.1"/>
    </source>
</evidence>
<dbReference type="GO" id="GO:0004190">
    <property type="term" value="F:aspartic-type endopeptidase activity"/>
    <property type="evidence" value="ECO:0007669"/>
    <property type="project" value="InterPro"/>
</dbReference>
<dbReference type="EMBL" id="CAADFL010000002">
    <property type="protein sequence ID" value="VFK05584.1"/>
    <property type="molecule type" value="Genomic_DNA"/>
</dbReference>
<dbReference type="PROSITE" id="PS00141">
    <property type="entry name" value="ASP_PROTEASE"/>
    <property type="match status" value="1"/>
</dbReference>
<accession>A0A450VL98</accession>
<dbReference type="EMBL" id="CAADEZ010000002">
    <property type="protein sequence ID" value="VFJ42905.1"/>
    <property type="molecule type" value="Genomic_DNA"/>
</dbReference>